<evidence type="ECO:0000259" key="9">
    <source>
        <dbReference type="Pfam" id="PF22898"/>
    </source>
</evidence>
<comment type="caution">
    <text evidence="16">The sequence shown here is derived from an EMBL/GenBank/DDBJ whole genome shotgun (WGS) entry which is preliminary data.</text>
</comment>
<dbReference type="InterPro" id="IPR013784">
    <property type="entry name" value="Carb-bd-like_fold"/>
</dbReference>
<evidence type="ECO:0000259" key="15">
    <source>
        <dbReference type="Pfam" id="PF23194"/>
    </source>
</evidence>
<evidence type="ECO:0000259" key="10">
    <source>
        <dbReference type="Pfam" id="PF22902"/>
    </source>
</evidence>
<accession>A0AAW1DCW0</accession>
<dbReference type="Pfam" id="PF23193">
    <property type="entry name" value="NOMO_3rd"/>
    <property type="match status" value="1"/>
</dbReference>
<dbReference type="InterPro" id="IPR051417">
    <property type="entry name" value="SDr/BOS_complex"/>
</dbReference>
<dbReference type="InterPro" id="IPR056319">
    <property type="entry name" value="NOMO_7th"/>
</dbReference>
<dbReference type="InterPro" id="IPR056191">
    <property type="entry name" value="NOMO_12th"/>
</dbReference>
<feature type="domain" description="NOMO C-terminal transthyretin-like" evidence="13">
    <location>
        <begin position="999"/>
        <end position="1102"/>
    </location>
</feature>
<evidence type="ECO:0000313" key="16">
    <source>
        <dbReference type="EMBL" id="KAK9506379.1"/>
    </source>
</evidence>
<dbReference type="Pfam" id="PF23141">
    <property type="entry name" value="Ig_NOMO"/>
    <property type="match status" value="1"/>
</dbReference>
<name>A0AAW1DCW0_9HEMI</name>
<dbReference type="Pfam" id="PF23192">
    <property type="entry name" value="NOMO_12th"/>
    <property type="match status" value="1"/>
</dbReference>
<dbReference type="PANTHER" id="PTHR23303">
    <property type="entry name" value="CARBOXYPEPTIDASE REGULATORY REGION-CONTAINING"/>
    <property type="match status" value="1"/>
</dbReference>
<evidence type="ECO:0000256" key="5">
    <source>
        <dbReference type="ARBA" id="ARBA00022989"/>
    </source>
</evidence>
<evidence type="ECO:0000256" key="6">
    <source>
        <dbReference type="ARBA" id="ARBA00023136"/>
    </source>
</evidence>
<evidence type="ECO:0008006" key="18">
    <source>
        <dbReference type="Google" id="ProtNLM"/>
    </source>
</evidence>
<dbReference type="SUPFAM" id="SSF49478">
    <property type="entry name" value="Cna protein B-type domain"/>
    <property type="match status" value="3"/>
</dbReference>
<keyword evidence="3 8" id="KW-0732">Signal</keyword>
<reference evidence="16 17" key="1">
    <citation type="submission" date="2022-12" db="EMBL/GenBank/DDBJ databases">
        <title>Chromosome-level genome assembly of true bugs.</title>
        <authorList>
            <person name="Ma L."/>
            <person name="Li H."/>
        </authorList>
    </citation>
    <scope>NUCLEOTIDE SEQUENCE [LARGE SCALE GENOMIC DNA]</scope>
    <source>
        <strain evidence="16">Lab_2022b</strain>
    </source>
</reference>
<keyword evidence="17" id="KW-1185">Reference proteome</keyword>
<dbReference type="Gene3D" id="2.60.40.1120">
    <property type="entry name" value="Carboxypeptidase-like, regulatory domain"/>
    <property type="match status" value="1"/>
</dbReference>
<dbReference type="InterPro" id="IPR056190">
    <property type="entry name" value="NOMO_5th"/>
</dbReference>
<evidence type="ECO:0000256" key="4">
    <source>
        <dbReference type="ARBA" id="ARBA00022824"/>
    </source>
</evidence>
<keyword evidence="2" id="KW-0812">Transmembrane</keyword>
<evidence type="ECO:0000259" key="13">
    <source>
        <dbReference type="Pfam" id="PF23192"/>
    </source>
</evidence>
<keyword evidence="5" id="KW-1133">Transmembrane helix</keyword>
<feature type="domain" description="NOMO seventh transthyretin-like" evidence="12">
    <location>
        <begin position="572"/>
        <end position="642"/>
    </location>
</feature>
<dbReference type="GO" id="GO:0005789">
    <property type="term" value="C:endoplasmic reticulum membrane"/>
    <property type="evidence" value="ECO:0007669"/>
    <property type="project" value="UniProtKB-SubCell"/>
</dbReference>
<evidence type="ECO:0000259" key="11">
    <source>
        <dbReference type="Pfam" id="PF22904"/>
    </source>
</evidence>
<dbReference type="EMBL" id="JAPXFL010000005">
    <property type="protein sequence ID" value="KAK9506379.1"/>
    <property type="molecule type" value="Genomic_DNA"/>
</dbReference>
<sequence length="1181" mass="130071">MIFFCLFISLAYLQLSLAEDILGCNGFIKSDIDINYSEVEIKLFTKQGSVKDHTDCAPNSGYYFLPIYDKGEYILKVSPPVGWKFEPEQVTILIDGVSDPCSTGKDINFVFKGFAVTGTVVSLGEKIGPKGVTVELIRQTGNVSDNAVVLTTTTTENGNFLFSPVLPDSYIVRISHPRWKMRLNEIFIDVKNGNVNIPPGKLIVNGYDVSGTVTSDNQPITGVSFVLFSKSKNLYVAGCETSPLSGFNSQGLALDNWHRICHVSSNANGIFTFPQVQPGEYLLVPHYNGAKSTKFDVHPRSLPFAVSHDSLKLSTSFEVKGFTVSGKVLWSENGRPMKDAIVFLNGKEVAKTGVDGLYTLESMRAGVYKIKLEKPMVQFEEKEIKMSSTIIPDLFPHKYMVCGKMHSVSSSGPYKVEIKSVNDGTITEVLTDSKGSYCTYVLPGKHTLSPYIDNAQKNNGLLFSPMSRTVEIFDGPVDGINFSQLRSTVKGKIVCMSVCPLITVNLKPKGQGGLFQTIAKSGFYEFKDVMPGDYDVYIEPGLGWCWDRETLSLTIVNEETHVPTFTQSGFTVTIVSSHNTKVIYYSETDPKVKYDLSVTPGSTHICVSKPTPYIFEPISCHGYAEKKIRWVTGSISLIAITHLNSYSLHSSQTIPGLTISVTSADPASNHPPKIIPKLGAPSVNSVRYDIDIDLKEDELITLKPNAPTFLFTPEKIDIRGSNDCINVTKPLFIAEKGNVISGRVVTGENKGLGDVLITIKAEDESIKLQQLTAADGTYTFPPIKSGPNYEIVAEKEGFILSALSRQGDFSAHKLAEIIVNVVDNNNSQPLQGVLLSLSGGKSYRRNAQTNTDGSMSFLSLSPGEYFLRPMKKEYRFAPPNKMIKVGEGATEHIKMIGERVAYSGFGEVVSLSGEGESGVVVEAIGINECHLLQEEATSDDKGHFRIRGLKPMCSYNVHIKQGNDINRHIHTSAADNVVIKVPSSDVTGIRLYAMRPTSRTDVLVYVLPDRPEDLKTLRLRLSCEDGPETLVSLIKLSDYKPSQNGYSLSSVPVLLPPLPADGKTYILQMETSLSQSTHEYTLRPIHFKASGYSKVIRIPFSPRIKSRDADLSQSSYLLLPFLMAIGLAFYKKEKVQTMLNSALDRARASHQPTQHSSSSYDSSSETFLSEHPKKKYKSRKT</sequence>
<feature type="domain" description="NOMO-like ninth beta-sandwich" evidence="10">
    <location>
        <begin position="737"/>
        <end position="811"/>
    </location>
</feature>
<evidence type="ECO:0000259" key="14">
    <source>
        <dbReference type="Pfam" id="PF23193"/>
    </source>
</evidence>
<evidence type="ECO:0000259" key="12">
    <source>
        <dbReference type="Pfam" id="PF23141"/>
    </source>
</evidence>
<evidence type="ECO:0000313" key="17">
    <source>
        <dbReference type="Proteomes" id="UP001461498"/>
    </source>
</evidence>
<dbReference type="Proteomes" id="UP001461498">
    <property type="component" value="Unassembled WGS sequence"/>
</dbReference>
<dbReference type="SUPFAM" id="SSF49452">
    <property type="entry name" value="Starch-binding domain-like"/>
    <property type="match status" value="2"/>
</dbReference>
<dbReference type="InterPro" id="IPR055074">
    <property type="entry name" value="NOMO1-3_2nd"/>
</dbReference>
<dbReference type="Pfam" id="PF22898">
    <property type="entry name" value="NOMO1-like_1st"/>
    <property type="match status" value="1"/>
</dbReference>
<feature type="domain" description="NOMO fifth transthyretin-like" evidence="15">
    <location>
        <begin position="401"/>
        <end position="482"/>
    </location>
</feature>
<dbReference type="Gene3D" id="2.60.40.10">
    <property type="entry name" value="Immunoglobulins"/>
    <property type="match status" value="1"/>
</dbReference>
<dbReference type="PANTHER" id="PTHR23303:SF14">
    <property type="entry name" value="BOS COMPLEX SUBUNIT NOMO1-RELATED"/>
    <property type="match status" value="1"/>
</dbReference>
<comment type="subcellular location">
    <subcellularLocation>
        <location evidence="1">Endoplasmic reticulum membrane</location>
        <topology evidence="1">Single-pass type I membrane protein</topology>
    </subcellularLocation>
</comment>
<feature type="domain" description="NOMO-like N-terminal beta-sandwich" evidence="9">
    <location>
        <begin position="26"/>
        <end position="109"/>
    </location>
</feature>
<evidence type="ECO:0000256" key="7">
    <source>
        <dbReference type="SAM" id="MobiDB-lite"/>
    </source>
</evidence>
<feature type="signal peptide" evidence="8">
    <location>
        <begin position="1"/>
        <end position="18"/>
    </location>
</feature>
<gene>
    <name evidence="16" type="ORF">O3M35_008330</name>
</gene>
<dbReference type="GO" id="GO:0030246">
    <property type="term" value="F:carbohydrate binding"/>
    <property type="evidence" value="ECO:0007669"/>
    <property type="project" value="InterPro"/>
</dbReference>
<dbReference type="Pfam" id="PF22904">
    <property type="entry name" value="NOMO1-like_2nd"/>
    <property type="match status" value="1"/>
</dbReference>
<evidence type="ECO:0000256" key="1">
    <source>
        <dbReference type="ARBA" id="ARBA00004115"/>
    </source>
</evidence>
<evidence type="ECO:0000256" key="3">
    <source>
        <dbReference type="ARBA" id="ARBA00022729"/>
    </source>
</evidence>
<feature type="domain" description="NOMO second beta-sandwich" evidence="11">
    <location>
        <begin position="111"/>
        <end position="204"/>
    </location>
</feature>
<evidence type="ECO:0000256" key="2">
    <source>
        <dbReference type="ARBA" id="ARBA00022692"/>
    </source>
</evidence>
<dbReference type="AlphaFoldDB" id="A0AAW1DCW0"/>
<evidence type="ECO:0000256" key="8">
    <source>
        <dbReference type="SAM" id="SignalP"/>
    </source>
</evidence>
<feature type="region of interest" description="Disordered" evidence="7">
    <location>
        <begin position="1146"/>
        <end position="1181"/>
    </location>
</feature>
<keyword evidence="4" id="KW-0256">Endoplasmic reticulum</keyword>
<dbReference type="Pfam" id="PF22902">
    <property type="entry name" value="NOMO1-like_9th"/>
    <property type="match status" value="1"/>
</dbReference>
<feature type="compositionally biased region" description="Basic residues" evidence="7">
    <location>
        <begin position="1172"/>
        <end position="1181"/>
    </location>
</feature>
<dbReference type="Pfam" id="PF23194">
    <property type="entry name" value="NOMO_5th"/>
    <property type="match status" value="1"/>
</dbReference>
<organism evidence="16 17">
    <name type="scientific">Rhynocoris fuscipes</name>
    <dbReference type="NCBI Taxonomy" id="488301"/>
    <lineage>
        <taxon>Eukaryota</taxon>
        <taxon>Metazoa</taxon>
        <taxon>Ecdysozoa</taxon>
        <taxon>Arthropoda</taxon>
        <taxon>Hexapoda</taxon>
        <taxon>Insecta</taxon>
        <taxon>Pterygota</taxon>
        <taxon>Neoptera</taxon>
        <taxon>Paraneoptera</taxon>
        <taxon>Hemiptera</taxon>
        <taxon>Heteroptera</taxon>
        <taxon>Panheteroptera</taxon>
        <taxon>Cimicomorpha</taxon>
        <taxon>Reduviidae</taxon>
        <taxon>Harpactorinae</taxon>
        <taxon>Harpactorini</taxon>
        <taxon>Rhynocoris</taxon>
    </lineage>
</organism>
<dbReference type="InterPro" id="IPR055075">
    <property type="entry name" value="NOMO-like_N"/>
</dbReference>
<dbReference type="InterPro" id="IPR055073">
    <property type="entry name" value="NOMO1-like_9th"/>
</dbReference>
<protein>
    <recommendedName>
        <fullName evidence="18">Nodal modulator 1</fullName>
    </recommendedName>
</protein>
<proteinExistence type="predicted"/>
<keyword evidence="6" id="KW-0472">Membrane</keyword>
<feature type="domain" description="NOMO third transthyretin-like" evidence="14">
    <location>
        <begin position="210"/>
        <end position="318"/>
    </location>
</feature>
<feature type="chain" id="PRO_5043833511" description="Nodal modulator 1" evidence="8">
    <location>
        <begin position="19"/>
        <end position="1181"/>
    </location>
</feature>
<dbReference type="InterPro" id="IPR013783">
    <property type="entry name" value="Ig-like_fold"/>
</dbReference>
<dbReference type="InterPro" id="IPR056189">
    <property type="entry name" value="NOMO_3rd"/>
</dbReference>